<feature type="compositionally biased region" description="Acidic residues" evidence="1">
    <location>
        <begin position="1"/>
        <end position="34"/>
    </location>
</feature>
<dbReference type="PANTHER" id="PTHR12697:SF5">
    <property type="entry name" value="DEOXYHYPUSINE HYDROXYLASE"/>
    <property type="match status" value="1"/>
</dbReference>
<evidence type="ECO:0000313" key="2">
    <source>
        <dbReference type="EMBL" id="UWM55235.1"/>
    </source>
</evidence>
<sequence>MSNGDDEDAPDDADAPDESTDEVAVDVDREELDERLDAASEAIEAAETEADLDEVESDIDAIAADLEAASLPEPEDEDEEDPTEAVEARLEAVREELEEARGPYAEDVVADIESAQETIESGEWTEQGEDEVAEAVDAFLESVAEPLDAEYDVGAGLDEHVEVLGVVAEDVSEAGLDADEDADTIADLLDATDALETGLDEAQEWEDLTVVQQMRANGFYDRLNSRNRKDYPPELSVVRIAEKENDPERVLMAMDRLTSKFMQENCLEALKRMGSPEAYDDLMAKVQKRDFDAIEAIGKIGPEADEATETLHDYIDGEANPPLQKVVLRALGELGNEESTQPVADRLVAEDPEVRSQAARALGRIGDTRAIDPLADVLADDENDSVRAAAAWGLNAIGTERALEAAAEYADDRSYIVQTEAEAAHEALGDDGEPEPEAAA</sequence>
<dbReference type="GO" id="GO:0016491">
    <property type="term" value="F:oxidoreductase activity"/>
    <property type="evidence" value="ECO:0007669"/>
    <property type="project" value="TreeGrafter"/>
</dbReference>
<dbReference type="InterPro" id="IPR004155">
    <property type="entry name" value="PBS_lyase_HEAT"/>
</dbReference>
<dbReference type="GeneID" id="74941332"/>
<protein>
    <submittedName>
        <fullName evidence="2">HEAT repeat domain-containing protein</fullName>
    </submittedName>
</protein>
<feature type="region of interest" description="Disordered" evidence="1">
    <location>
        <begin position="420"/>
        <end position="440"/>
    </location>
</feature>
<dbReference type="Proteomes" id="UP001057580">
    <property type="component" value="Chromosome"/>
</dbReference>
<evidence type="ECO:0000313" key="3">
    <source>
        <dbReference type="Proteomes" id="UP001057580"/>
    </source>
</evidence>
<dbReference type="KEGG" id="ssai:N0B31_02880"/>
<accession>A0A9E7R3P9</accession>
<proteinExistence type="predicted"/>
<feature type="region of interest" description="Disordered" evidence="1">
    <location>
        <begin position="1"/>
        <end position="107"/>
    </location>
</feature>
<dbReference type="SUPFAM" id="SSF48371">
    <property type="entry name" value="ARM repeat"/>
    <property type="match status" value="1"/>
</dbReference>
<feature type="compositionally biased region" description="Acidic residues" evidence="1">
    <location>
        <begin position="44"/>
        <end position="59"/>
    </location>
</feature>
<feature type="compositionally biased region" description="Acidic residues" evidence="1">
    <location>
        <begin position="429"/>
        <end position="440"/>
    </location>
</feature>
<dbReference type="AlphaFoldDB" id="A0A9E7R3P9"/>
<reference evidence="2" key="1">
    <citation type="submission" date="2022-09" db="EMBL/GenBank/DDBJ databases">
        <title>Diverse halophilic archaea isolated from saline environments.</title>
        <authorList>
            <person name="Cui H.-L."/>
        </authorList>
    </citation>
    <scope>NUCLEOTIDE SEQUENCE</scope>
    <source>
        <strain evidence="2">ZS-35-S2</strain>
    </source>
</reference>
<gene>
    <name evidence="2" type="ORF">N0B31_02880</name>
</gene>
<name>A0A9E7R3P9_9EURY</name>
<evidence type="ECO:0000256" key="1">
    <source>
        <dbReference type="SAM" id="MobiDB-lite"/>
    </source>
</evidence>
<feature type="compositionally biased region" description="Basic and acidic residues" evidence="1">
    <location>
        <begin position="86"/>
        <end position="101"/>
    </location>
</feature>
<dbReference type="Pfam" id="PF13646">
    <property type="entry name" value="HEAT_2"/>
    <property type="match status" value="1"/>
</dbReference>
<dbReference type="InterPro" id="IPR011989">
    <property type="entry name" value="ARM-like"/>
</dbReference>
<feature type="compositionally biased region" description="Acidic residues" evidence="1">
    <location>
        <begin position="73"/>
        <end position="84"/>
    </location>
</feature>
<dbReference type="SMART" id="SM00567">
    <property type="entry name" value="EZ_HEAT"/>
    <property type="match status" value="4"/>
</dbReference>
<dbReference type="RefSeq" id="WP_260594288.1">
    <property type="nucleotide sequence ID" value="NZ_CP104003.1"/>
</dbReference>
<dbReference type="EMBL" id="CP104003">
    <property type="protein sequence ID" value="UWM55235.1"/>
    <property type="molecule type" value="Genomic_DNA"/>
</dbReference>
<organism evidence="2 3">
    <name type="scientific">Salinirubellus salinus</name>
    <dbReference type="NCBI Taxonomy" id="1364945"/>
    <lineage>
        <taxon>Archaea</taxon>
        <taxon>Methanobacteriati</taxon>
        <taxon>Methanobacteriota</taxon>
        <taxon>Stenosarchaea group</taxon>
        <taxon>Halobacteria</taxon>
        <taxon>Halobacteriales</taxon>
        <taxon>Natronomonadaceae</taxon>
        <taxon>Salinirubellus</taxon>
    </lineage>
</organism>
<feature type="compositionally biased region" description="Low complexity" evidence="1">
    <location>
        <begin position="60"/>
        <end position="72"/>
    </location>
</feature>
<keyword evidence="3" id="KW-1185">Reference proteome</keyword>
<dbReference type="Gene3D" id="1.25.10.10">
    <property type="entry name" value="Leucine-rich Repeat Variant"/>
    <property type="match status" value="1"/>
</dbReference>
<dbReference type="PANTHER" id="PTHR12697">
    <property type="entry name" value="PBS LYASE HEAT-LIKE PROTEIN"/>
    <property type="match status" value="1"/>
</dbReference>
<dbReference type="InterPro" id="IPR016024">
    <property type="entry name" value="ARM-type_fold"/>
</dbReference>